<feature type="domain" description="HTH araC/xylS-type" evidence="4">
    <location>
        <begin position="174"/>
        <end position="272"/>
    </location>
</feature>
<dbReference type="Proteomes" id="UP000198951">
    <property type="component" value="Unassembled WGS sequence"/>
</dbReference>
<keyword evidence="3" id="KW-0804">Transcription</keyword>
<dbReference type="Pfam" id="PF12833">
    <property type="entry name" value="HTH_18"/>
    <property type="match status" value="1"/>
</dbReference>
<dbReference type="AlphaFoldDB" id="A0A1H3WEJ8"/>
<evidence type="ECO:0000256" key="1">
    <source>
        <dbReference type="ARBA" id="ARBA00023015"/>
    </source>
</evidence>
<dbReference type="GO" id="GO:0003700">
    <property type="term" value="F:DNA-binding transcription factor activity"/>
    <property type="evidence" value="ECO:0007669"/>
    <property type="project" value="InterPro"/>
</dbReference>
<name>A0A1H3WEJ8_9FLAO</name>
<dbReference type="PANTHER" id="PTHR43280">
    <property type="entry name" value="ARAC-FAMILY TRANSCRIPTIONAL REGULATOR"/>
    <property type="match status" value="1"/>
</dbReference>
<dbReference type="SMART" id="SM00342">
    <property type="entry name" value="HTH_ARAC"/>
    <property type="match status" value="1"/>
</dbReference>
<proteinExistence type="predicted"/>
<dbReference type="RefSeq" id="WP_091082905.1">
    <property type="nucleotide sequence ID" value="NZ_FNRD01000001.1"/>
</dbReference>
<dbReference type="InterPro" id="IPR020449">
    <property type="entry name" value="Tscrpt_reg_AraC-type_HTH"/>
</dbReference>
<dbReference type="InterPro" id="IPR018060">
    <property type="entry name" value="HTH_AraC"/>
</dbReference>
<sequence>MLYTGQLNEFIRLAEIDATNCDLLKEKITDGLSVIWSLDELKIKVDGSEHVFPANSVLFLTEYHKVEVLSVNSARLIRFNRAFYCIADHDSEVGCKGILFFGASQFPKIAIPDAELEKFEILWKMFAIEMVSKDDLQNDMLQMMLKRLLILCTRVYKEQTELTTFDKKQLDIVREYNYLVESNFKTKHQVADYAEMLNKSPKTLSNLFKKYNEKSPLQIIQDRTILEARRLLRYSDKSIKEIAYEIGYEDIQSFSRFFKKAEGVSPSDFKKIV</sequence>
<evidence type="ECO:0000256" key="3">
    <source>
        <dbReference type="ARBA" id="ARBA00023163"/>
    </source>
</evidence>
<gene>
    <name evidence="5" type="ORF">SAMN05443667_10132</name>
</gene>
<evidence type="ECO:0000313" key="6">
    <source>
        <dbReference type="Proteomes" id="UP000198951"/>
    </source>
</evidence>
<accession>A0A1H3WEJ8</accession>
<organism evidence="5 6">
    <name type="scientific">Flavobacterium gillisiae</name>
    <dbReference type="NCBI Taxonomy" id="150146"/>
    <lineage>
        <taxon>Bacteria</taxon>
        <taxon>Pseudomonadati</taxon>
        <taxon>Bacteroidota</taxon>
        <taxon>Flavobacteriia</taxon>
        <taxon>Flavobacteriales</taxon>
        <taxon>Flavobacteriaceae</taxon>
        <taxon>Flavobacterium</taxon>
    </lineage>
</organism>
<dbReference type="PANTHER" id="PTHR43280:SF32">
    <property type="entry name" value="TRANSCRIPTIONAL REGULATORY PROTEIN"/>
    <property type="match status" value="1"/>
</dbReference>
<dbReference type="SUPFAM" id="SSF46689">
    <property type="entry name" value="Homeodomain-like"/>
    <property type="match status" value="1"/>
</dbReference>
<evidence type="ECO:0000259" key="4">
    <source>
        <dbReference type="PROSITE" id="PS01124"/>
    </source>
</evidence>
<dbReference type="InterPro" id="IPR009057">
    <property type="entry name" value="Homeodomain-like_sf"/>
</dbReference>
<keyword evidence="1" id="KW-0805">Transcription regulation</keyword>
<dbReference type="Gene3D" id="1.10.10.60">
    <property type="entry name" value="Homeodomain-like"/>
    <property type="match status" value="1"/>
</dbReference>
<dbReference type="STRING" id="150146.SAMN05443667_10132"/>
<evidence type="ECO:0000313" key="5">
    <source>
        <dbReference type="EMBL" id="SDZ85533.1"/>
    </source>
</evidence>
<dbReference type="GO" id="GO:0043565">
    <property type="term" value="F:sequence-specific DNA binding"/>
    <property type="evidence" value="ECO:0007669"/>
    <property type="project" value="InterPro"/>
</dbReference>
<protein>
    <submittedName>
        <fullName evidence="5">Transcriptional regulator, AraC family</fullName>
    </submittedName>
</protein>
<dbReference type="OrthoDB" id="2666928at2"/>
<dbReference type="PRINTS" id="PR00032">
    <property type="entry name" value="HTHARAC"/>
</dbReference>
<dbReference type="EMBL" id="FNRD01000001">
    <property type="protein sequence ID" value="SDZ85533.1"/>
    <property type="molecule type" value="Genomic_DNA"/>
</dbReference>
<dbReference type="PROSITE" id="PS01124">
    <property type="entry name" value="HTH_ARAC_FAMILY_2"/>
    <property type="match status" value="1"/>
</dbReference>
<keyword evidence="6" id="KW-1185">Reference proteome</keyword>
<keyword evidence="2" id="KW-0238">DNA-binding</keyword>
<reference evidence="6" key="1">
    <citation type="submission" date="2016-10" db="EMBL/GenBank/DDBJ databases">
        <authorList>
            <person name="Varghese N."/>
            <person name="Submissions S."/>
        </authorList>
    </citation>
    <scope>NUCLEOTIDE SEQUENCE [LARGE SCALE GENOMIC DNA]</scope>
    <source>
        <strain evidence="6">DSM 22376</strain>
    </source>
</reference>
<evidence type="ECO:0000256" key="2">
    <source>
        <dbReference type="ARBA" id="ARBA00023125"/>
    </source>
</evidence>